<dbReference type="KEGG" id="tng:GSTEN00010201G001"/>
<dbReference type="HOGENOM" id="CLU_017644_0_0_1"/>
<accession>Q4SYR4</accession>
<protein>
    <submittedName>
        <fullName evidence="1">(spotted green pufferfish) hypothetical protein</fullName>
    </submittedName>
</protein>
<proteinExistence type="predicted"/>
<organism evidence="1">
    <name type="scientific">Tetraodon nigroviridis</name>
    <name type="common">Spotted green pufferfish</name>
    <name type="synonym">Chelonodon nigroviridis</name>
    <dbReference type="NCBI Taxonomy" id="99883"/>
    <lineage>
        <taxon>Eukaryota</taxon>
        <taxon>Metazoa</taxon>
        <taxon>Chordata</taxon>
        <taxon>Craniata</taxon>
        <taxon>Vertebrata</taxon>
        <taxon>Euteleostomi</taxon>
        <taxon>Actinopterygii</taxon>
        <taxon>Neopterygii</taxon>
        <taxon>Teleostei</taxon>
        <taxon>Neoteleostei</taxon>
        <taxon>Acanthomorphata</taxon>
        <taxon>Eupercaria</taxon>
        <taxon>Tetraodontiformes</taxon>
        <taxon>Tetradontoidea</taxon>
        <taxon>Tetraodontidae</taxon>
        <taxon>Tetraodon</taxon>
    </lineage>
</organism>
<evidence type="ECO:0000313" key="1">
    <source>
        <dbReference type="EMBL" id="CAF94218.1"/>
    </source>
</evidence>
<dbReference type="AlphaFoldDB" id="Q4SYR4"/>
<reference evidence="1" key="2">
    <citation type="submission" date="2004-02" db="EMBL/GenBank/DDBJ databases">
        <authorList>
            <consortium name="Genoscope"/>
            <consortium name="Whitehead Institute Centre for Genome Research"/>
        </authorList>
    </citation>
    <scope>NUCLEOTIDE SEQUENCE</scope>
</reference>
<sequence length="125" mass="13671">MKSATMVTSDNQKSAAVVPGTNKYTMEGANPVLNLNMDTAIALGLDEETSDVDKDSLSSLDNYEDFSKETDSVKQIIKEEDDEERNGPQVFDEPLGAALALRNKKKDKNHFGLTLNNPAFSTTDL</sequence>
<dbReference type="OrthoDB" id="6491773at2759"/>
<reference evidence="1" key="1">
    <citation type="journal article" date="2004" name="Nature">
        <title>Genome duplication in the teleost fish Tetraodon nigroviridis reveals the early vertebrate proto-karyotype.</title>
        <authorList>
            <person name="Jaillon O."/>
            <person name="Aury J.-M."/>
            <person name="Brunet F."/>
            <person name="Petit J.-L."/>
            <person name="Stange-Thomann N."/>
            <person name="Mauceli E."/>
            <person name="Bouneau L."/>
            <person name="Fischer C."/>
            <person name="Ozouf-Costaz C."/>
            <person name="Bernot A."/>
            <person name="Nicaud S."/>
            <person name="Jaffe D."/>
            <person name="Fisher S."/>
            <person name="Lutfalla G."/>
            <person name="Dossat C."/>
            <person name="Segurens B."/>
            <person name="Dasilva C."/>
            <person name="Salanoubat M."/>
            <person name="Levy M."/>
            <person name="Boudet N."/>
            <person name="Castellano S."/>
            <person name="Anthouard V."/>
            <person name="Jubin C."/>
            <person name="Castelli V."/>
            <person name="Katinka M."/>
            <person name="Vacherie B."/>
            <person name="Biemont C."/>
            <person name="Skalli Z."/>
            <person name="Cattolico L."/>
            <person name="Poulain J."/>
            <person name="De Berardinis V."/>
            <person name="Cruaud C."/>
            <person name="Duprat S."/>
            <person name="Brottier P."/>
            <person name="Coutanceau J.-P."/>
            <person name="Gouzy J."/>
            <person name="Parra G."/>
            <person name="Lardier G."/>
            <person name="Chapple C."/>
            <person name="McKernan K.J."/>
            <person name="McEwan P."/>
            <person name="Bosak S."/>
            <person name="Kellis M."/>
            <person name="Volff J.-N."/>
            <person name="Guigo R."/>
            <person name="Zody M.C."/>
            <person name="Mesirov J."/>
            <person name="Lindblad-Toh K."/>
            <person name="Birren B."/>
            <person name="Nusbaum C."/>
            <person name="Kahn D."/>
            <person name="Robinson-Rechavi M."/>
            <person name="Laudet V."/>
            <person name="Schachter V."/>
            <person name="Quetier F."/>
            <person name="Saurin W."/>
            <person name="Scarpelli C."/>
            <person name="Wincker P."/>
            <person name="Lander E.S."/>
            <person name="Weissenbach J."/>
            <person name="Roest Crollius H."/>
        </authorList>
    </citation>
    <scope>NUCLEOTIDE SEQUENCE [LARGE SCALE GENOMIC DNA]</scope>
</reference>
<dbReference type="EMBL" id="CAAE01011974">
    <property type="protein sequence ID" value="CAF94218.1"/>
    <property type="molecule type" value="Genomic_DNA"/>
</dbReference>
<gene>
    <name evidence="1" type="ORF">GSTENG00010201001</name>
</gene>
<comment type="caution">
    <text evidence="1">The sequence shown here is derived from an EMBL/GenBank/DDBJ whole genome shotgun (WGS) entry which is preliminary data.</text>
</comment>
<name>Q4SYR4_TETNG</name>